<evidence type="ECO:0000256" key="2">
    <source>
        <dbReference type="ARBA" id="ARBA00022801"/>
    </source>
</evidence>
<evidence type="ECO:0000313" key="8">
    <source>
        <dbReference type="Proteomes" id="UP000249986"/>
    </source>
</evidence>
<keyword evidence="1" id="KW-0677">Repeat</keyword>
<evidence type="ECO:0000256" key="3">
    <source>
        <dbReference type="PROSITE-ProRule" id="PRU00591"/>
    </source>
</evidence>
<dbReference type="Gene3D" id="1.10.530.10">
    <property type="match status" value="1"/>
</dbReference>
<dbReference type="EMBL" id="UAWG01000024">
    <property type="protein sequence ID" value="SQB61663.1"/>
    <property type="molecule type" value="Genomic_DNA"/>
</dbReference>
<dbReference type="Gene3D" id="2.10.270.10">
    <property type="entry name" value="Cholin Binding"/>
    <property type="match status" value="1"/>
</dbReference>
<feature type="domain" description="Mannosyl-glycoprotein endo-beta-N-acetylglucosamidase-like" evidence="6">
    <location>
        <begin position="339"/>
        <end position="475"/>
    </location>
</feature>
<evidence type="ECO:0000313" key="7">
    <source>
        <dbReference type="EMBL" id="SQB61663.1"/>
    </source>
</evidence>
<dbReference type="PANTHER" id="PTHR33308">
    <property type="entry name" value="PEPTIDOGLYCAN HYDROLASE FLGJ"/>
    <property type="match status" value="1"/>
</dbReference>
<dbReference type="GO" id="GO:0004040">
    <property type="term" value="F:amidase activity"/>
    <property type="evidence" value="ECO:0007669"/>
    <property type="project" value="InterPro"/>
</dbReference>
<evidence type="ECO:0000256" key="1">
    <source>
        <dbReference type="ARBA" id="ARBA00022737"/>
    </source>
</evidence>
<feature type="repeat" description="Cell wall-binding" evidence="3">
    <location>
        <begin position="606"/>
        <end position="625"/>
    </location>
</feature>
<dbReference type="InterPro" id="IPR002901">
    <property type="entry name" value="MGlyc_endo_b_GlcNAc-like_dom"/>
</dbReference>
<name>A0A2X2YF94_CLOPF</name>
<protein>
    <submittedName>
        <fullName evidence="7">Cell wall binding repeat-containing protein /mannosyl-glycoprotein endo-beta-N-acetylglucosamidase domain-containing protein</fullName>
    </submittedName>
</protein>
<feature type="repeat" description="Cell wall-binding" evidence="3">
    <location>
        <begin position="726"/>
        <end position="745"/>
    </location>
</feature>
<dbReference type="Proteomes" id="UP000249986">
    <property type="component" value="Unassembled WGS sequence"/>
</dbReference>
<organism evidence="7 8">
    <name type="scientific">Clostridium perfringens</name>
    <dbReference type="NCBI Taxonomy" id="1502"/>
    <lineage>
        <taxon>Bacteria</taxon>
        <taxon>Bacillati</taxon>
        <taxon>Bacillota</taxon>
        <taxon>Clostridia</taxon>
        <taxon>Eubacteriales</taxon>
        <taxon>Clostridiaceae</taxon>
        <taxon>Clostridium</taxon>
    </lineage>
</organism>
<keyword evidence="4" id="KW-0175">Coiled coil</keyword>
<dbReference type="SMART" id="SM00047">
    <property type="entry name" value="LYZ2"/>
    <property type="match status" value="1"/>
</dbReference>
<accession>A0A2X2YF94</accession>
<feature type="repeat" description="Cell wall-binding" evidence="3">
    <location>
        <begin position="666"/>
        <end position="685"/>
    </location>
</feature>
<evidence type="ECO:0000256" key="5">
    <source>
        <dbReference type="SAM" id="SignalP"/>
    </source>
</evidence>
<reference evidence="7 8" key="1">
    <citation type="submission" date="2018-06" db="EMBL/GenBank/DDBJ databases">
        <authorList>
            <consortium name="Pathogen Informatics"/>
            <person name="Doyle S."/>
        </authorList>
    </citation>
    <scope>NUCLEOTIDE SEQUENCE [LARGE SCALE GENOMIC DNA]</scope>
    <source>
        <strain evidence="7 8">NCTC10719</strain>
    </source>
</reference>
<dbReference type="InterPro" id="IPR018337">
    <property type="entry name" value="Cell_wall/Cho-bd_repeat"/>
</dbReference>
<dbReference type="InterPro" id="IPR051056">
    <property type="entry name" value="Glycosyl_Hydrolase_73"/>
</dbReference>
<feature type="signal peptide" evidence="5">
    <location>
        <begin position="1"/>
        <end position="22"/>
    </location>
</feature>
<feature type="repeat" description="Cell wall-binding" evidence="3">
    <location>
        <begin position="626"/>
        <end position="645"/>
    </location>
</feature>
<feature type="coiled-coil region" evidence="4">
    <location>
        <begin position="108"/>
        <end position="135"/>
    </location>
</feature>
<dbReference type="AlphaFoldDB" id="A0A2X2YF94"/>
<feature type="repeat" description="Cell wall-binding" evidence="3">
    <location>
        <begin position="646"/>
        <end position="665"/>
    </location>
</feature>
<dbReference type="RefSeq" id="WP_111927304.1">
    <property type="nucleotide sequence ID" value="NZ_UAWG01000024.1"/>
</dbReference>
<dbReference type="Gene3D" id="2.10.270.20">
    <property type="match status" value="2"/>
</dbReference>
<dbReference type="Pfam" id="PF01832">
    <property type="entry name" value="Glucosaminidase"/>
    <property type="match status" value="1"/>
</dbReference>
<keyword evidence="5" id="KW-0732">Signal</keyword>
<gene>
    <name evidence="7" type="primary">toxA_2</name>
    <name evidence="7" type="ORF">NCTC10719_03348</name>
</gene>
<proteinExistence type="predicted"/>
<dbReference type="PANTHER" id="PTHR33308:SF9">
    <property type="entry name" value="PEPTIDOGLYCAN HYDROLASE FLGJ"/>
    <property type="match status" value="1"/>
</dbReference>
<sequence>MIKKFILATVITLSVTSINVLASENVNDKSDESKSSSLVGETYEIVKEPNMFFSIPGDNVESYKDENGIEREEFKKDKEGQESINRLVTKTKSKYEIALAHENGKYTFLDSANTKEEAEKKVENASEKYNTFAAMPVVLNDSGQVAYSEKSMGRLVKYKNGSPAGYGEITNIYANPNLTNDFTYINHGYVDDVPIIEDRGNVAKIEVGGYEGWVNKDTSSGNYDLVIVPLNQVKNPSYYIVRDGELIHYISSDLTNYSEGGYEVVIGPAPNFLSENVKYYSYDNKYFYKDLSTLIGDLQNDNHNNSVNANNPFYPYYMHLPFRSKTTFTAEELNNFIAKKTKSYSKLRGTGQAFIDAQNKYGANALLLLGLAANESAWGTSQIAQQKNNLFGINAIDSSPGASANSFETVEGCINDFAKYYISRGYSDPEDWRYFGGYLGNKGSGANVKYASDPFWGEKAGQNAYIADYWASGKGIAGLKDYNYYQLGIYIGASSVTNKDNEKLYDVGSLYTERVEKIGATTILTSKEKINHNGKDCYEINPVRTTPVISNGSPVAFPGPYDWNDKGFVDASKVKLINEGKHSENVIGKWVMNGGIWYYYLGEKYAVGLKCIDGYWYYFNQNGEMQIGWQKIDGKWYYFRRDGNMRIGWEEINGYWYYFNEDGVMQTGWQEIGGKWYYFRPDGNMRIGWEEINGYWYYFGSDGVMQTGWQELGGKWYYFRPDGNMKIGWEKINGCWYYFNGDGVMLTGTQKIDGVIYNFKDNGMLIE</sequence>
<evidence type="ECO:0000259" key="6">
    <source>
        <dbReference type="SMART" id="SM00047"/>
    </source>
</evidence>
<dbReference type="PROSITE" id="PS51170">
    <property type="entry name" value="CW"/>
    <property type="match status" value="7"/>
</dbReference>
<feature type="repeat" description="Cell wall-binding" evidence="3">
    <location>
        <begin position="686"/>
        <end position="705"/>
    </location>
</feature>
<keyword evidence="2" id="KW-0378">Hydrolase</keyword>
<evidence type="ECO:0000256" key="4">
    <source>
        <dbReference type="SAM" id="Coils"/>
    </source>
</evidence>
<dbReference type="Pfam" id="PF19127">
    <property type="entry name" value="Choline_bind_3"/>
    <property type="match status" value="4"/>
</dbReference>
<dbReference type="SUPFAM" id="SSF69360">
    <property type="entry name" value="Cell wall binding repeat"/>
    <property type="match status" value="1"/>
</dbReference>
<feature type="chain" id="PRO_5016099679" evidence="5">
    <location>
        <begin position="23"/>
        <end position="767"/>
    </location>
</feature>
<feature type="repeat" description="Cell wall-binding" evidence="3">
    <location>
        <begin position="706"/>
        <end position="725"/>
    </location>
</feature>